<evidence type="ECO:0000313" key="1">
    <source>
        <dbReference type="EMBL" id="CRK37934.1"/>
    </source>
</evidence>
<dbReference type="AlphaFoldDB" id="A0A0G4MUT0"/>
<dbReference type="EMBL" id="CVQH01025111">
    <property type="protein sequence ID" value="CRK37934.1"/>
    <property type="molecule type" value="Genomic_DNA"/>
</dbReference>
<reference evidence="2" key="1">
    <citation type="submission" date="2015-05" db="EMBL/GenBank/DDBJ databases">
        <authorList>
            <person name="Fogelqvist Johan"/>
        </authorList>
    </citation>
    <scope>NUCLEOTIDE SEQUENCE [LARGE SCALE GENOMIC DNA]</scope>
</reference>
<gene>
    <name evidence="1" type="ORF">BN1708_020405</name>
</gene>
<evidence type="ECO:0000313" key="2">
    <source>
        <dbReference type="Proteomes" id="UP000044602"/>
    </source>
</evidence>
<keyword evidence="2" id="KW-1185">Reference proteome</keyword>
<sequence length="44" mass="4928">RQPRRRGDGRVPPQGLCALALGRQGPRRPRQAHVQVQGLRLCCL</sequence>
<name>A0A0G4MUT0_VERLO</name>
<protein>
    <submittedName>
        <fullName evidence="1">Uncharacterized protein</fullName>
    </submittedName>
</protein>
<accession>A0A0G4MUT0</accession>
<feature type="non-terminal residue" evidence="1">
    <location>
        <position position="1"/>
    </location>
</feature>
<dbReference type="Proteomes" id="UP000044602">
    <property type="component" value="Unassembled WGS sequence"/>
</dbReference>
<organism evidence="1 2">
    <name type="scientific">Verticillium longisporum</name>
    <name type="common">Verticillium dahliae var. longisporum</name>
    <dbReference type="NCBI Taxonomy" id="100787"/>
    <lineage>
        <taxon>Eukaryota</taxon>
        <taxon>Fungi</taxon>
        <taxon>Dikarya</taxon>
        <taxon>Ascomycota</taxon>
        <taxon>Pezizomycotina</taxon>
        <taxon>Sordariomycetes</taxon>
        <taxon>Hypocreomycetidae</taxon>
        <taxon>Glomerellales</taxon>
        <taxon>Plectosphaerellaceae</taxon>
        <taxon>Verticillium</taxon>
    </lineage>
</organism>
<proteinExistence type="predicted"/>